<name>A0A223VBE9_9FLAO</name>
<dbReference type="OrthoDB" id="1179771at2"/>
<gene>
    <name evidence="1" type="ORF">CJ263_01180</name>
</gene>
<organism evidence="1 2">
    <name type="scientific">Maribacter cobaltidurans</name>
    <dbReference type="NCBI Taxonomy" id="1178778"/>
    <lineage>
        <taxon>Bacteria</taxon>
        <taxon>Pseudomonadati</taxon>
        <taxon>Bacteroidota</taxon>
        <taxon>Flavobacteriia</taxon>
        <taxon>Flavobacteriales</taxon>
        <taxon>Flavobacteriaceae</taxon>
        <taxon>Maribacter</taxon>
    </lineage>
</organism>
<dbReference type="AlphaFoldDB" id="A0A223VBE9"/>
<dbReference type="KEGG" id="marb:CJ263_01180"/>
<sequence>MKPKQKALLYNFFSFAVVFIMARFGLAYFLEIKPIYISITSAIIAMVIAPKFAVARIEGKEKLMMKWVFLKGFKEI</sequence>
<evidence type="ECO:0000313" key="1">
    <source>
        <dbReference type="EMBL" id="ASV32500.1"/>
    </source>
</evidence>
<accession>A0A223VBE9</accession>
<keyword evidence="2" id="KW-1185">Reference proteome</keyword>
<proteinExistence type="predicted"/>
<evidence type="ECO:0000313" key="2">
    <source>
        <dbReference type="Proteomes" id="UP000215244"/>
    </source>
</evidence>
<dbReference type="Proteomes" id="UP000215244">
    <property type="component" value="Chromosome"/>
</dbReference>
<dbReference type="EMBL" id="CP022957">
    <property type="protein sequence ID" value="ASV32500.1"/>
    <property type="molecule type" value="Genomic_DNA"/>
</dbReference>
<reference evidence="1 2" key="1">
    <citation type="submission" date="2017-08" db="EMBL/GenBank/DDBJ databases">
        <title>The complete genome sequence of Maribacter sp. B1, isolated from deep-sea sediment.</title>
        <authorList>
            <person name="Wu Y.-H."/>
            <person name="Cheng H."/>
            <person name="Xu X.-W."/>
        </authorList>
    </citation>
    <scope>NUCLEOTIDE SEQUENCE [LARGE SCALE GENOMIC DNA]</scope>
    <source>
        <strain evidence="1 2">B1</strain>
    </source>
</reference>
<dbReference type="RefSeq" id="WP_094999052.1">
    <property type="nucleotide sequence ID" value="NZ_BMJL01000001.1"/>
</dbReference>
<protein>
    <submittedName>
        <fullName evidence="1">Uncharacterized protein</fullName>
    </submittedName>
</protein>